<feature type="compositionally biased region" description="Low complexity" evidence="1">
    <location>
        <begin position="1123"/>
        <end position="1141"/>
    </location>
</feature>
<feature type="domain" description="VIT" evidence="3">
    <location>
        <begin position="306"/>
        <end position="435"/>
    </location>
</feature>
<reference evidence="4 5" key="1">
    <citation type="journal article" date="2016" name="Mol. Biol. Evol.">
        <title>Comparative Genomics of Early-Diverging Mushroom-Forming Fungi Provides Insights into the Origins of Lignocellulose Decay Capabilities.</title>
        <authorList>
            <person name="Nagy L.G."/>
            <person name="Riley R."/>
            <person name="Tritt A."/>
            <person name="Adam C."/>
            <person name="Daum C."/>
            <person name="Floudas D."/>
            <person name="Sun H."/>
            <person name="Yadav J.S."/>
            <person name="Pangilinan J."/>
            <person name="Larsson K.H."/>
            <person name="Matsuura K."/>
            <person name="Barry K."/>
            <person name="Labutti K."/>
            <person name="Kuo R."/>
            <person name="Ohm R.A."/>
            <person name="Bhattacharya S.S."/>
            <person name="Shirouzu T."/>
            <person name="Yoshinaga Y."/>
            <person name="Martin F.M."/>
            <person name="Grigoriev I.V."/>
            <person name="Hibbett D.S."/>
        </authorList>
    </citation>
    <scope>NUCLEOTIDE SEQUENCE [LARGE SCALE GENOMIC DNA]</scope>
    <source>
        <strain evidence="4 5">HHB12029</strain>
    </source>
</reference>
<name>A0A165R356_EXIGL</name>
<dbReference type="SUPFAM" id="SSF51735">
    <property type="entry name" value="NAD(P)-binding Rossmann-fold domains"/>
    <property type="match status" value="1"/>
</dbReference>
<evidence type="ECO:0000256" key="1">
    <source>
        <dbReference type="SAM" id="MobiDB-lite"/>
    </source>
</evidence>
<organism evidence="4 5">
    <name type="scientific">Exidia glandulosa HHB12029</name>
    <dbReference type="NCBI Taxonomy" id="1314781"/>
    <lineage>
        <taxon>Eukaryota</taxon>
        <taxon>Fungi</taxon>
        <taxon>Dikarya</taxon>
        <taxon>Basidiomycota</taxon>
        <taxon>Agaricomycotina</taxon>
        <taxon>Agaricomycetes</taxon>
        <taxon>Auriculariales</taxon>
        <taxon>Exidiaceae</taxon>
        <taxon>Exidia</taxon>
    </lineage>
</organism>
<protein>
    <recommendedName>
        <fullName evidence="6">VIT-domain-containing protein</fullName>
    </recommendedName>
</protein>
<dbReference type="PROSITE" id="PS51468">
    <property type="entry name" value="VIT"/>
    <property type="match status" value="1"/>
</dbReference>
<dbReference type="InterPro" id="IPR002035">
    <property type="entry name" value="VWF_A"/>
</dbReference>
<evidence type="ECO:0000313" key="5">
    <source>
        <dbReference type="Proteomes" id="UP000077266"/>
    </source>
</evidence>
<feature type="domain" description="VWFA" evidence="2">
    <location>
        <begin position="581"/>
        <end position="759"/>
    </location>
</feature>
<dbReference type="Pfam" id="PF00106">
    <property type="entry name" value="adh_short"/>
    <property type="match status" value="1"/>
</dbReference>
<dbReference type="InterPro" id="IPR036465">
    <property type="entry name" value="vWFA_dom_sf"/>
</dbReference>
<gene>
    <name evidence="4" type="ORF">EXIGLDRAFT_758724</name>
</gene>
<dbReference type="InterPro" id="IPR036291">
    <property type="entry name" value="NAD(P)-bd_dom_sf"/>
</dbReference>
<dbReference type="Proteomes" id="UP000077266">
    <property type="component" value="Unassembled WGS sequence"/>
</dbReference>
<dbReference type="InParanoid" id="A0A165R356"/>
<dbReference type="Pfam" id="PF13768">
    <property type="entry name" value="VWA_3"/>
    <property type="match status" value="1"/>
</dbReference>
<dbReference type="Gene3D" id="3.40.50.410">
    <property type="entry name" value="von Willebrand factor, type A domain"/>
    <property type="match status" value="1"/>
</dbReference>
<evidence type="ECO:0000259" key="2">
    <source>
        <dbReference type="PROSITE" id="PS50234"/>
    </source>
</evidence>
<evidence type="ECO:0000313" key="4">
    <source>
        <dbReference type="EMBL" id="KZW04435.1"/>
    </source>
</evidence>
<evidence type="ECO:0000259" key="3">
    <source>
        <dbReference type="PROSITE" id="PS51468"/>
    </source>
</evidence>
<dbReference type="EMBL" id="KV425882">
    <property type="protein sequence ID" value="KZW04435.1"/>
    <property type="molecule type" value="Genomic_DNA"/>
</dbReference>
<dbReference type="PANTHER" id="PTHR45737:SF6">
    <property type="entry name" value="VON WILLEBRAND FACTOR A DOMAIN-CONTAINING PROTEIN 5A"/>
    <property type="match status" value="1"/>
</dbReference>
<accession>A0A165R356</accession>
<dbReference type="OrthoDB" id="1729737at2759"/>
<dbReference type="PANTHER" id="PTHR45737">
    <property type="entry name" value="VON WILLEBRAND FACTOR A DOMAIN-CONTAINING PROTEIN 5A"/>
    <property type="match status" value="1"/>
</dbReference>
<dbReference type="Gene3D" id="3.40.50.720">
    <property type="entry name" value="NAD(P)-binding Rossmann-like Domain"/>
    <property type="match status" value="1"/>
</dbReference>
<dbReference type="STRING" id="1314781.A0A165R356"/>
<proteinExistence type="predicted"/>
<sequence length="1301" mass="139187">MAPNNTNISIRGQRVVVVGATAGIGLGVALQFAKTGAEVWIVGRNPKSGNEVVEKLKQASPSASLAPEFRFFQADLGTINENLRVADELADAAGDAGIDHLILTQGGPAMASDIAPNADGLDSHFAIQLMSRFVLAHHLTLARPVVKQSVVGIVIAGTGKATFDVNDITLEALKQKGEYHAIRTASRDCTVIDAVWQELAERSPSIRFLHLWPGIVKTPGLVNLTGQPLLLKLLFKAGELLAGQHIEEYAQVPFYLVANPEGQKLVGTEAKATQWNEKPKRISEAPALKTPGTRYDFEPYALRNISGRVPHYVAAVQNEYPLVQAACHYTVVDVNVHARLTQTYVSTANVAQEVKYIFPLPSNAAVCAFTAVIDGKRTIRGVVKQKDEAKHDYDQAVSEGRTAGLLDQHTADVFQVTLGNLRPGEKIAVSISYASVVSHEGKLDTLRLTCPLSIAPNYGAPPPSLQQSFGHIRGSAAPLELTMSFSMASNIMSVTSQTHPIALSLGTLMPDAETAFDATKAHVALTTSNMLDQDVVVVLKANNLDHPRCVVERASRQDDVSDAIALTLVPRFNIPPLPEQEYIFLIDRSGSMGGGRIAAVRTALQIMLRSLPSRGTTFNLFSFGTHCNSLWPASVEYASDTVEEATTHVDHMNADYGGTEIRGALRKAFASRPAAKRTSPTMVLLLTDGEAWDLAGVLQEIQDAVAESKGALRVFVLGVGNQVSTNMCDGIARAGRGVAAYVGEQEKPDAKLMTMLKAARGAAVEDVIVEWVPAEPSEQPDDFEFVDTTEANPSTSAQPAPTPISLFDTDSGTSAPSVLLGPQDIPADLPPVPRIQQSDTSKLGALYPGFRTSLFAIVKQSSASAPLPEKVTVRGKVMGAPVQLEVPISISRAPQAQNGEDEVAVDFVHVLAARALVQELEDVMPKTALVRAQITRLGTTYNIASSQTSFVAVDTERGPMASTEPDVAHGGQSSGTDMANTFASYSYSNIPALNFFNRPSNSYAPQGAVLPASILAPSPRLGGSMLQMQAQQSYRMPQVNAQQFQQQQQMQMQYQQQQQHMQSMQMQPGQMGANYSPSPLINPPMVMASVAPRRGSQPGTARAKRMSEDVDNSMGADSYQGTSSLPGPSLASIPIPSAPRSRSSRKRSTVASDSSDDAGLRRRKLSHPQPDGFSASSAALPSPPATLSVESLARLQRFDGSFAPSDAFFALLFGVDAPRPFKPAELTGLGDNEEATWSTLLAIACFQHKFADEEDGWALIVEKAKDFVLQQVMTGKGTDEGEASGLINGWIQVANAAISAA</sequence>
<evidence type="ECO:0008006" key="6">
    <source>
        <dbReference type="Google" id="ProtNLM"/>
    </source>
</evidence>
<dbReference type="InterPro" id="IPR013694">
    <property type="entry name" value="VIT"/>
</dbReference>
<dbReference type="PROSITE" id="PS50234">
    <property type="entry name" value="VWFA"/>
    <property type="match status" value="1"/>
</dbReference>
<dbReference type="SMART" id="SM00609">
    <property type="entry name" value="VIT"/>
    <property type="match status" value="1"/>
</dbReference>
<dbReference type="SUPFAM" id="SSF53300">
    <property type="entry name" value="vWA-like"/>
    <property type="match status" value="1"/>
</dbReference>
<dbReference type="SMART" id="SM00327">
    <property type="entry name" value="VWA"/>
    <property type="match status" value="1"/>
</dbReference>
<feature type="region of interest" description="Disordered" evidence="1">
    <location>
        <begin position="1065"/>
        <end position="1184"/>
    </location>
</feature>
<keyword evidence="5" id="KW-1185">Reference proteome</keyword>
<dbReference type="InterPro" id="IPR002347">
    <property type="entry name" value="SDR_fam"/>
</dbReference>
<dbReference type="Pfam" id="PF08487">
    <property type="entry name" value="VIT"/>
    <property type="match status" value="1"/>
</dbReference>